<proteinExistence type="predicted"/>
<accession>A0A2T4IZL4</accession>
<name>A0A2T4IZL4_9HYPH</name>
<comment type="caution">
    <text evidence="1">The sequence shown here is derived from an EMBL/GenBank/DDBJ whole genome shotgun (WGS) entry which is preliminary data.</text>
</comment>
<dbReference type="OrthoDB" id="8283662at2"/>
<dbReference type="EMBL" id="PZJX01000017">
    <property type="protein sequence ID" value="PTE11085.1"/>
    <property type="molecule type" value="Genomic_DNA"/>
</dbReference>
<organism evidence="1 2">
    <name type="scientific">Mesorhizobium helmanticense</name>
    <dbReference type="NCBI Taxonomy" id="1776423"/>
    <lineage>
        <taxon>Bacteria</taxon>
        <taxon>Pseudomonadati</taxon>
        <taxon>Pseudomonadota</taxon>
        <taxon>Alphaproteobacteria</taxon>
        <taxon>Hyphomicrobiales</taxon>
        <taxon>Phyllobacteriaceae</taxon>
        <taxon>Mesorhizobium</taxon>
    </lineage>
</organism>
<evidence type="ECO:0000313" key="1">
    <source>
        <dbReference type="EMBL" id="PTE11085.1"/>
    </source>
</evidence>
<dbReference type="Proteomes" id="UP000240259">
    <property type="component" value="Unassembled WGS sequence"/>
</dbReference>
<dbReference type="RefSeq" id="WP_107648525.1">
    <property type="nucleotide sequence ID" value="NZ_PZJX01000017.1"/>
</dbReference>
<reference evidence="1 2" key="1">
    <citation type="submission" date="2018-03" db="EMBL/GenBank/DDBJ databases">
        <title>Genome sequence of the symbiotic type strain Mesorhizobium helmanticense CSLC115NT isolated from Lotus corniculatus nodules.</title>
        <authorList>
            <person name="Sannazzaro A.I."/>
            <person name="Torres Tejerizo G.A."/>
            <person name="Dip D."/>
            <person name="Caballero M."/>
            <person name="Pistorio M."/>
            <person name="Estrella M.J."/>
        </authorList>
    </citation>
    <scope>NUCLEOTIDE SEQUENCE [LARGE SCALE GENOMIC DNA]</scope>
    <source>
        <strain evidence="1 2">CSLC115N</strain>
    </source>
</reference>
<gene>
    <name evidence="1" type="ORF">C9427_07655</name>
</gene>
<keyword evidence="2" id="KW-1185">Reference proteome</keyword>
<evidence type="ECO:0000313" key="2">
    <source>
        <dbReference type="Proteomes" id="UP000240259"/>
    </source>
</evidence>
<dbReference type="AlphaFoldDB" id="A0A2T4IZL4"/>
<protein>
    <submittedName>
        <fullName evidence="1">Uncharacterized protein</fullName>
    </submittedName>
</protein>
<sequence length="111" mass="11994">MKPLAQYRRFALALGFVVGFLVADGLLDSRFVSLGSFVSNAEARVGRPMTPGSVAGVARRTTRRVVRRSTVYVAALPPACVTVTINGMRLSQCGGAYYQPYGGRYVVVYVD</sequence>